<evidence type="ECO:0000256" key="1">
    <source>
        <dbReference type="SAM" id="Phobius"/>
    </source>
</evidence>
<dbReference type="AlphaFoldDB" id="A0A0A9APF4"/>
<proteinExistence type="predicted"/>
<accession>A0A0A9APF4</accession>
<name>A0A0A9APF4_ARUDO</name>
<protein>
    <submittedName>
        <fullName evidence="2">Uncharacterized protein</fullName>
    </submittedName>
</protein>
<reference evidence="2" key="2">
    <citation type="journal article" date="2015" name="Data Brief">
        <title>Shoot transcriptome of the giant reed, Arundo donax.</title>
        <authorList>
            <person name="Barrero R.A."/>
            <person name="Guerrero F.D."/>
            <person name="Moolhuijzen P."/>
            <person name="Goolsby J.A."/>
            <person name="Tidwell J."/>
            <person name="Bellgard S.E."/>
            <person name="Bellgard M.I."/>
        </authorList>
    </citation>
    <scope>NUCLEOTIDE SEQUENCE</scope>
    <source>
        <tissue evidence="2">Shoot tissue taken approximately 20 cm above the soil surface</tissue>
    </source>
</reference>
<keyword evidence="1" id="KW-1133">Transmembrane helix</keyword>
<sequence length="58" mass="6619">MFLDYSRILKGLIVNNDSFELICIFLVYYHAIMLWLACVSDDCLSVRLIMSALKLSSG</sequence>
<keyword evidence="1" id="KW-0472">Membrane</keyword>
<dbReference type="EMBL" id="GBRH01248923">
    <property type="protein sequence ID" value="JAD48972.1"/>
    <property type="molecule type" value="Transcribed_RNA"/>
</dbReference>
<reference evidence="2" key="1">
    <citation type="submission" date="2014-09" db="EMBL/GenBank/DDBJ databases">
        <authorList>
            <person name="Magalhaes I.L.F."/>
            <person name="Oliveira U."/>
            <person name="Santos F.R."/>
            <person name="Vidigal T.H.D.A."/>
            <person name="Brescovit A.D."/>
            <person name="Santos A.J."/>
        </authorList>
    </citation>
    <scope>NUCLEOTIDE SEQUENCE</scope>
    <source>
        <tissue evidence="2">Shoot tissue taken approximately 20 cm above the soil surface</tissue>
    </source>
</reference>
<organism evidence="2">
    <name type="scientific">Arundo donax</name>
    <name type="common">Giant reed</name>
    <name type="synonym">Donax arundinaceus</name>
    <dbReference type="NCBI Taxonomy" id="35708"/>
    <lineage>
        <taxon>Eukaryota</taxon>
        <taxon>Viridiplantae</taxon>
        <taxon>Streptophyta</taxon>
        <taxon>Embryophyta</taxon>
        <taxon>Tracheophyta</taxon>
        <taxon>Spermatophyta</taxon>
        <taxon>Magnoliopsida</taxon>
        <taxon>Liliopsida</taxon>
        <taxon>Poales</taxon>
        <taxon>Poaceae</taxon>
        <taxon>PACMAD clade</taxon>
        <taxon>Arundinoideae</taxon>
        <taxon>Arundineae</taxon>
        <taxon>Arundo</taxon>
    </lineage>
</organism>
<feature type="transmembrane region" description="Helical" evidence="1">
    <location>
        <begin position="21"/>
        <end position="37"/>
    </location>
</feature>
<evidence type="ECO:0000313" key="2">
    <source>
        <dbReference type="EMBL" id="JAD48972.1"/>
    </source>
</evidence>
<keyword evidence="1" id="KW-0812">Transmembrane</keyword>